<dbReference type="Pfam" id="PF03402">
    <property type="entry name" value="V1R"/>
    <property type="match status" value="1"/>
</dbReference>
<comment type="function">
    <text evidence="1">Putative pheromone receptor.</text>
</comment>
<evidence type="ECO:0000256" key="6">
    <source>
        <dbReference type="ARBA" id="ARBA00022692"/>
    </source>
</evidence>
<feature type="transmembrane region" description="Helical" evidence="13">
    <location>
        <begin position="126"/>
        <end position="148"/>
    </location>
</feature>
<dbReference type="Proteomes" id="UP000005225">
    <property type="component" value="Unassembled WGS sequence"/>
</dbReference>
<evidence type="ECO:0000259" key="14">
    <source>
        <dbReference type="PROSITE" id="PS50262"/>
    </source>
</evidence>
<feature type="transmembrane region" description="Helical" evidence="13">
    <location>
        <begin position="233"/>
        <end position="258"/>
    </location>
</feature>
<evidence type="ECO:0000256" key="13">
    <source>
        <dbReference type="RuleBase" id="RU364061"/>
    </source>
</evidence>
<dbReference type="PROSITE" id="PS50262">
    <property type="entry name" value="G_PROTEIN_RECEP_F1_2"/>
    <property type="match status" value="1"/>
</dbReference>
<dbReference type="Ensembl" id="ENSOGAT00000000292.2">
    <property type="protein sequence ID" value="ENSOGAP00000000259.2"/>
    <property type="gene ID" value="ENSOGAG00000000292.2"/>
</dbReference>
<dbReference type="OMA" id="CMLVNII"/>
<dbReference type="GeneTree" id="ENSGT00960000186612"/>
<dbReference type="InterPro" id="IPR004072">
    <property type="entry name" value="Vmron_rcpt_1"/>
</dbReference>
<feature type="transmembrane region" description="Helical" evidence="13">
    <location>
        <begin position="6"/>
        <end position="33"/>
    </location>
</feature>
<dbReference type="HOGENOM" id="CLU_058641_1_0_1"/>
<dbReference type="EMBL" id="AAQR03173066">
    <property type="status" value="NOT_ANNOTATED_CDS"/>
    <property type="molecule type" value="Genomic_DNA"/>
</dbReference>
<evidence type="ECO:0000256" key="4">
    <source>
        <dbReference type="ARBA" id="ARBA00022475"/>
    </source>
</evidence>
<dbReference type="PANTHER" id="PTHR24062">
    <property type="entry name" value="VOMERONASAL TYPE-1 RECEPTOR"/>
    <property type="match status" value="1"/>
</dbReference>
<dbReference type="STRING" id="30611.ENSOGAP00000000259"/>
<dbReference type="Gene3D" id="1.20.1070.10">
    <property type="entry name" value="Rhodopsin 7-helix transmembrane proteins"/>
    <property type="match status" value="1"/>
</dbReference>
<keyword evidence="12 13" id="KW-0807">Transducer</keyword>
<feature type="transmembrane region" description="Helical" evidence="13">
    <location>
        <begin position="264"/>
        <end position="285"/>
    </location>
</feature>
<dbReference type="SUPFAM" id="SSF81321">
    <property type="entry name" value="Family A G protein-coupled receptor-like"/>
    <property type="match status" value="1"/>
</dbReference>
<dbReference type="CDD" id="cd13949">
    <property type="entry name" value="7tm_V1R_pheromone"/>
    <property type="match status" value="1"/>
</dbReference>
<reference evidence="15" key="3">
    <citation type="submission" date="2025-09" db="UniProtKB">
        <authorList>
            <consortium name="Ensembl"/>
        </authorList>
    </citation>
    <scope>IDENTIFICATION</scope>
</reference>
<dbReference type="InParanoid" id="H0WG45"/>
<gene>
    <name evidence="15" type="primary">LOC100941831</name>
</gene>
<evidence type="ECO:0000256" key="3">
    <source>
        <dbReference type="ARBA" id="ARBA00010663"/>
    </source>
</evidence>
<sequence>MASRDVAMGVVCLSQMVGGVLGNFSLLYHYFFLYFTGHRLRPTDLIIKHLIAANSLTLLSKGVPETMAALGLRPFLNDIGCKLVFYIHRVGRGVSISTTCLLSVFQVITISPRTSKWAKLKKAAKHVGLSTLLCWILYTLISVIVPMYTTAKGSKTNITTRKDLGFCSGAGVNKSTLSLCVVLLSLPDVFCLGLMLWASGSMIFILFRHKQQVQYIRKNNLSPRSSPESRATWSILVLVSTFVSSYILSCLFHFYIALLDNPSILLVNTATLITVCFPTACPFILMSRKSSEAGLCFAWIK</sequence>
<dbReference type="GO" id="GO:0019236">
    <property type="term" value="P:response to pheromone"/>
    <property type="evidence" value="ECO:0007669"/>
    <property type="project" value="UniProtKB-KW"/>
</dbReference>
<dbReference type="GO" id="GO:0016503">
    <property type="term" value="F:pheromone receptor activity"/>
    <property type="evidence" value="ECO:0007669"/>
    <property type="project" value="InterPro"/>
</dbReference>
<keyword evidence="5 13" id="KW-0589">Pheromone response</keyword>
<feature type="domain" description="G-protein coupled receptors family 1 profile" evidence="14">
    <location>
        <begin position="22"/>
        <end position="285"/>
    </location>
</feature>
<name>H0WG45_OTOGA</name>
<keyword evidence="11" id="KW-0325">Glycoprotein</keyword>
<dbReference type="InterPro" id="IPR017452">
    <property type="entry name" value="GPCR_Rhodpsn_7TM"/>
</dbReference>
<evidence type="ECO:0000256" key="12">
    <source>
        <dbReference type="ARBA" id="ARBA00023224"/>
    </source>
</evidence>
<keyword evidence="7 13" id="KW-1133">Transmembrane helix</keyword>
<feature type="transmembrane region" description="Helical" evidence="13">
    <location>
        <begin position="181"/>
        <end position="207"/>
    </location>
</feature>
<keyword evidence="8 13" id="KW-0297">G-protein coupled receptor</keyword>
<evidence type="ECO:0000256" key="10">
    <source>
        <dbReference type="ARBA" id="ARBA00023170"/>
    </source>
</evidence>
<organism evidence="15 16">
    <name type="scientific">Otolemur garnettii</name>
    <name type="common">Small-eared galago</name>
    <name type="synonym">Garnett's greater bushbaby</name>
    <dbReference type="NCBI Taxonomy" id="30611"/>
    <lineage>
        <taxon>Eukaryota</taxon>
        <taxon>Metazoa</taxon>
        <taxon>Chordata</taxon>
        <taxon>Craniata</taxon>
        <taxon>Vertebrata</taxon>
        <taxon>Euteleostomi</taxon>
        <taxon>Mammalia</taxon>
        <taxon>Eutheria</taxon>
        <taxon>Euarchontoglires</taxon>
        <taxon>Primates</taxon>
        <taxon>Strepsirrhini</taxon>
        <taxon>Lorisiformes</taxon>
        <taxon>Galagidae</taxon>
        <taxon>Otolemur</taxon>
    </lineage>
</organism>
<proteinExistence type="inferred from homology"/>
<dbReference type="PRINTS" id="PR01534">
    <property type="entry name" value="VOMERONASL1R"/>
</dbReference>
<evidence type="ECO:0000256" key="8">
    <source>
        <dbReference type="ARBA" id="ARBA00023040"/>
    </source>
</evidence>
<evidence type="ECO:0000256" key="9">
    <source>
        <dbReference type="ARBA" id="ARBA00023136"/>
    </source>
</evidence>
<evidence type="ECO:0000313" key="15">
    <source>
        <dbReference type="Ensembl" id="ENSOGAP00000000259.2"/>
    </source>
</evidence>
<accession>H0WG45</accession>
<keyword evidence="10 13" id="KW-0675">Receptor</keyword>
<keyword evidence="16" id="KW-1185">Reference proteome</keyword>
<evidence type="ECO:0000256" key="2">
    <source>
        <dbReference type="ARBA" id="ARBA00004651"/>
    </source>
</evidence>
<comment type="similarity">
    <text evidence="3 13">Belongs to the G-protein coupled receptor 1 family.</text>
</comment>
<dbReference type="FunFam" id="1.20.1070.10:FF:000033">
    <property type="entry name" value="Vomeronasal type-1 receptor"/>
    <property type="match status" value="1"/>
</dbReference>
<dbReference type="GO" id="GO:0005886">
    <property type="term" value="C:plasma membrane"/>
    <property type="evidence" value="ECO:0007669"/>
    <property type="project" value="UniProtKB-SubCell"/>
</dbReference>
<evidence type="ECO:0000256" key="5">
    <source>
        <dbReference type="ARBA" id="ARBA00022507"/>
    </source>
</evidence>
<dbReference type="AlphaFoldDB" id="H0WG45"/>
<dbReference type="GO" id="GO:0007606">
    <property type="term" value="P:sensory perception of chemical stimulus"/>
    <property type="evidence" value="ECO:0007669"/>
    <property type="project" value="UniProtKB-ARBA"/>
</dbReference>
<protein>
    <recommendedName>
        <fullName evidence="13">Vomeronasal type-1 receptor</fullName>
    </recommendedName>
</protein>
<reference evidence="15" key="2">
    <citation type="submission" date="2025-08" db="UniProtKB">
        <authorList>
            <consortium name="Ensembl"/>
        </authorList>
    </citation>
    <scope>IDENTIFICATION</scope>
</reference>
<keyword evidence="6 13" id="KW-0812">Transmembrane</keyword>
<keyword evidence="9 13" id="KW-0472">Membrane</keyword>
<evidence type="ECO:0000256" key="7">
    <source>
        <dbReference type="ARBA" id="ARBA00022989"/>
    </source>
</evidence>
<keyword evidence="4 13" id="KW-1003">Cell membrane</keyword>
<comment type="subcellular location">
    <subcellularLocation>
        <location evidence="2 13">Cell membrane</location>
        <topology evidence="2 13">Multi-pass membrane protein</topology>
    </subcellularLocation>
</comment>
<evidence type="ECO:0000313" key="16">
    <source>
        <dbReference type="Proteomes" id="UP000005225"/>
    </source>
</evidence>
<evidence type="ECO:0000256" key="1">
    <source>
        <dbReference type="ARBA" id="ARBA00003878"/>
    </source>
</evidence>
<dbReference type="eggNOG" id="ENOG502RD1P">
    <property type="taxonomic scope" value="Eukaryota"/>
</dbReference>
<evidence type="ECO:0000256" key="11">
    <source>
        <dbReference type="ARBA" id="ARBA00023180"/>
    </source>
</evidence>
<reference evidence="16" key="1">
    <citation type="submission" date="2011-03" db="EMBL/GenBank/DDBJ databases">
        <title>Version 3 of the genome sequence of Otolemur garnettii (Bushbaby).</title>
        <authorList>
            <consortium name="The Broad Institute Genome Sequencing Platform"/>
            <person name="Di Palma F."/>
            <person name="Johnson J."/>
            <person name="Lander E.S."/>
            <person name="Lindblad-Toh K."/>
            <person name="Jaffe D.B."/>
            <person name="Gnerre S."/>
            <person name="MacCallum I."/>
            <person name="Przybylski D."/>
            <person name="Ribeiro F.J."/>
            <person name="Burton J.N."/>
            <person name="Walker B.J."/>
            <person name="Sharpe T."/>
            <person name="Hall G."/>
        </authorList>
    </citation>
    <scope>NUCLEOTIDE SEQUENCE [LARGE SCALE GENOMIC DNA]</scope>
</reference>